<dbReference type="RefSeq" id="WP_197662812.1">
    <property type="nucleotide sequence ID" value="NZ_JAEAGR010000027.1"/>
</dbReference>
<dbReference type="InterPro" id="IPR000032">
    <property type="entry name" value="HPr-like"/>
</dbReference>
<name>A0A8J7HCQ7_9FIRM</name>
<dbReference type="CDD" id="cd00367">
    <property type="entry name" value="PTS-HPr_like"/>
    <property type="match status" value="1"/>
</dbReference>
<comment type="subcellular location">
    <subcellularLocation>
        <location evidence="1">Cytoplasm</location>
    </subcellularLocation>
</comment>
<dbReference type="SUPFAM" id="SSF55594">
    <property type="entry name" value="HPr-like"/>
    <property type="match status" value="1"/>
</dbReference>
<accession>A0A8J7HCQ7</accession>
<keyword evidence="3" id="KW-0598">Phosphotransferase system</keyword>
<feature type="domain" description="HPr" evidence="4">
    <location>
        <begin position="1"/>
        <end position="84"/>
    </location>
</feature>
<dbReference type="Proteomes" id="UP000623269">
    <property type="component" value="Unassembled WGS sequence"/>
</dbReference>
<dbReference type="InterPro" id="IPR002114">
    <property type="entry name" value="PTS_HPr_Ser_P_site"/>
</dbReference>
<dbReference type="PANTHER" id="PTHR33705:SF2">
    <property type="entry name" value="PHOSPHOCARRIER PROTEIN NPR"/>
    <property type="match status" value="1"/>
</dbReference>
<protein>
    <submittedName>
        <fullName evidence="5">HPr family phosphocarrier protein</fullName>
    </submittedName>
</protein>
<dbReference type="InterPro" id="IPR035895">
    <property type="entry name" value="HPr-like_sf"/>
</dbReference>
<sequence length="84" mass="9009">MITKEIVIKIPTGLEARPVALLVQVASQYECSIHVISNDKKVNAKSIMGMMSLGISSGETVTVTADGPDEETAIDNIEKYLSSK</sequence>
<gene>
    <name evidence="5" type="ORF">I5677_16835</name>
</gene>
<reference evidence="5" key="1">
    <citation type="submission" date="2020-12" db="EMBL/GenBank/DDBJ databases">
        <title>M. sibirica DSM 26468T genome.</title>
        <authorList>
            <person name="Thieme N."/>
            <person name="Rettenmaier R."/>
            <person name="Zverlov V."/>
            <person name="Liebl W."/>
        </authorList>
    </citation>
    <scope>NUCLEOTIDE SEQUENCE</scope>
    <source>
        <strain evidence="5">DSM 26468</strain>
    </source>
</reference>
<dbReference type="PRINTS" id="PR00107">
    <property type="entry name" value="PHOSPHOCPHPR"/>
</dbReference>
<dbReference type="GO" id="GO:0009401">
    <property type="term" value="P:phosphoenolpyruvate-dependent sugar phosphotransferase system"/>
    <property type="evidence" value="ECO:0007669"/>
    <property type="project" value="UniProtKB-KW"/>
</dbReference>
<organism evidence="5 6">
    <name type="scientific">Mobilitalea sibirica</name>
    <dbReference type="NCBI Taxonomy" id="1462919"/>
    <lineage>
        <taxon>Bacteria</taxon>
        <taxon>Bacillati</taxon>
        <taxon>Bacillota</taxon>
        <taxon>Clostridia</taxon>
        <taxon>Lachnospirales</taxon>
        <taxon>Lachnospiraceae</taxon>
        <taxon>Mobilitalea</taxon>
    </lineage>
</organism>
<dbReference type="NCBIfam" id="TIGR01003">
    <property type="entry name" value="PTS_HPr_family"/>
    <property type="match status" value="1"/>
</dbReference>
<dbReference type="PROSITE" id="PS00589">
    <property type="entry name" value="PTS_HPR_SER"/>
    <property type="match status" value="1"/>
</dbReference>
<dbReference type="Gene3D" id="3.30.1340.10">
    <property type="entry name" value="HPr-like"/>
    <property type="match status" value="1"/>
</dbReference>
<proteinExistence type="predicted"/>
<dbReference type="GO" id="GO:0005737">
    <property type="term" value="C:cytoplasm"/>
    <property type="evidence" value="ECO:0007669"/>
    <property type="project" value="UniProtKB-SubCell"/>
</dbReference>
<evidence type="ECO:0000259" key="4">
    <source>
        <dbReference type="PROSITE" id="PS51350"/>
    </source>
</evidence>
<dbReference type="InterPro" id="IPR050399">
    <property type="entry name" value="HPr"/>
</dbReference>
<comment type="caution">
    <text evidence="5">The sequence shown here is derived from an EMBL/GenBank/DDBJ whole genome shotgun (WGS) entry which is preliminary data.</text>
</comment>
<evidence type="ECO:0000313" key="5">
    <source>
        <dbReference type="EMBL" id="MBH1942560.1"/>
    </source>
</evidence>
<evidence type="ECO:0000256" key="3">
    <source>
        <dbReference type="ARBA" id="ARBA00022683"/>
    </source>
</evidence>
<dbReference type="AlphaFoldDB" id="A0A8J7HCQ7"/>
<evidence type="ECO:0000256" key="1">
    <source>
        <dbReference type="ARBA" id="ARBA00004496"/>
    </source>
</evidence>
<evidence type="ECO:0000313" key="6">
    <source>
        <dbReference type="Proteomes" id="UP000623269"/>
    </source>
</evidence>
<dbReference type="Pfam" id="PF00381">
    <property type="entry name" value="PTS-HPr"/>
    <property type="match status" value="1"/>
</dbReference>
<dbReference type="EMBL" id="JAEAGR010000027">
    <property type="protein sequence ID" value="MBH1942560.1"/>
    <property type="molecule type" value="Genomic_DNA"/>
</dbReference>
<keyword evidence="6" id="KW-1185">Reference proteome</keyword>
<evidence type="ECO:0000256" key="2">
    <source>
        <dbReference type="ARBA" id="ARBA00022490"/>
    </source>
</evidence>
<keyword evidence="2" id="KW-0963">Cytoplasm</keyword>
<dbReference type="PROSITE" id="PS51350">
    <property type="entry name" value="PTS_HPR_DOM"/>
    <property type="match status" value="1"/>
</dbReference>
<dbReference type="PANTHER" id="PTHR33705">
    <property type="entry name" value="PHOSPHOCARRIER PROTEIN HPR"/>
    <property type="match status" value="1"/>
</dbReference>